<name>A0A6C0DIV8_9ZZZZ</name>
<feature type="compositionally biased region" description="Basic residues" evidence="1">
    <location>
        <begin position="1"/>
        <end position="32"/>
    </location>
</feature>
<reference evidence="2" key="1">
    <citation type="journal article" date="2020" name="Nature">
        <title>Giant virus diversity and host interactions through global metagenomics.</title>
        <authorList>
            <person name="Schulz F."/>
            <person name="Roux S."/>
            <person name="Paez-Espino D."/>
            <person name="Jungbluth S."/>
            <person name="Walsh D.A."/>
            <person name="Denef V.J."/>
            <person name="McMahon K.D."/>
            <person name="Konstantinidis K.T."/>
            <person name="Eloe-Fadrosh E.A."/>
            <person name="Kyrpides N.C."/>
            <person name="Woyke T."/>
        </authorList>
    </citation>
    <scope>NUCLEOTIDE SEQUENCE</scope>
    <source>
        <strain evidence="2">GVMAG-M-3300023174-182</strain>
    </source>
</reference>
<protein>
    <submittedName>
        <fullName evidence="2">Uncharacterized protein</fullName>
    </submittedName>
</protein>
<proteinExistence type="predicted"/>
<evidence type="ECO:0000256" key="1">
    <source>
        <dbReference type="SAM" id="MobiDB-lite"/>
    </source>
</evidence>
<accession>A0A6C0DIV8</accession>
<dbReference type="EMBL" id="MN739617">
    <property type="protein sequence ID" value="QHT16180.1"/>
    <property type="molecule type" value="Genomic_DNA"/>
</dbReference>
<evidence type="ECO:0000313" key="2">
    <source>
        <dbReference type="EMBL" id="QHT16180.1"/>
    </source>
</evidence>
<organism evidence="2">
    <name type="scientific">viral metagenome</name>
    <dbReference type="NCBI Taxonomy" id="1070528"/>
    <lineage>
        <taxon>unclassified sequences</taxon>
        <taxon>metagenomes</taxon>
        <taxon>organismal metagenomes</taxon>
    </lineage>
</organism>
<feature type="region of interest" description="Disordered" evidence="1">
    <location>
        <begin position="1"/>
        <end position="38"/>
    </location>
</feature>
<sequence>MPRKVKTMKKRSNVTRRNRRTRQKRTYSKNKRGGGYGGNPYCNDPNFSIFNTNLLKLFPYSTFGEG</sequence>
<dbReference type="AlphaFoldDB" id="A0A6C0DIV8"/>